<dbReference type="EMBL" id="JADFAR010000012">
    <property type="protein sequence ID" value="MBE5728440.1"/>
    <property type="molecule type" value="Genomic_DNA"/>
</dbReference>
<proteinExistence type="predicted"/>
<sequence>MARKINKELYEDILSNTEGTYVTGYYIYKKLKPKYPGLTAKLVYYYLDKMKNSGLLYMEEKVEEGNYSWGKSVVKKYYRSVR</sequence>
<accession>A0A8T3UVB6</accession>
<name>A0A8T3UVB6_9ARCH</name>
<comment type="caution">
    <text evidence="1">The sequence shown here is derived from an EMBL/GenBank/DDBJ whole genome shotgun (WGS) entry which is preliminary data.</text>
</comment>
<evidence type="ECO:0000313" key="1">
    <source>
        <dbReference type="EMBL" id="MBE5728440.1"/>
    </source>
</evidence>
<gene>
    <name evidence="1" type="ORF">IHE51_01105</name>
</gene>
<organism evidence="1 2">
    <name type="scientific">Candidatus Acidifodinimicrobium mancum</name>
    <dbReference type="NCBI Taxonomy" id="2898728"/>
    <lineage>
        <taxon>Archaea</taxon>
        <taxon>Candidatus Parvarchaeota</taxon>
        <taxon>Candidatus Acidifodinimicrobiaceae</taxon>
        <taxon>Candidatus Acidifodinimicrobium</taxon>
    </lineage>
</organism>
<dbReference type="AlphaFoldDB" id="A0A8T3UVB6"/>
<reference evidence="1 2" key="1">
    <citation type="submission" date="2020-09" db="EMBL/GenBank/DDBJ databases">
        <title>Genomic characterization of a novel Parvarchaeota family in acid mine drainage sediments.</title>
        <authorList>
            <person name="Luo Z.-H."/>
        </authorList>
    </citation>
    <scope>NUCLEOTIDE SEQUENCE [LARGE SCALE GENOMIC DNA]</scope>
    <source>
        <strain evidence="1">MAS1_bins.189</strain>
    </source>
</reference>
<dbReference type="Proteomes" id="UP000718571">
    <property type="component" value="Unassembled WGS sequence"/>
</dbReference>
<evidence type="ECO:0000313" key="2">
    <source>
        <dbReference type="Proteomes" id="UP000718571"/>
    </source>
</evidence>
<protein>
    <submittedName>
        <fullName evidence="1">Uncharacterized protein</fullName>
    </submittedName>
</protein>